<dbReference type="GO" id="GO:0005737">
    <property type="term" value="C:cytoplasm"/>
    <property type="evidence" value="ECO:0007669"/>
    <property type="project" value="UniProtKB-SubCell"/>
</dbReference>
<dbReference type="NCBIfam" id="TIGR00057">
    <property type="entry name" value="L-threonylcarbamoyladenylate synthase"/>
    <property type="match status" value="1"/>
</dbReference>
<evidence type="ECO:0000256" key="11">
    <source>
        <dbReference type="ARBA" id="ARBA00048366"/>
    </source>
</evidence>
<dbReference type="Proteomes" id="UP000294498">
    <property type="component" value="Unassembled WGS sequence"/>
</dbReference>
<dbReference type="InterPro" id="IPR050156">
    <property type="entry name" value="TC-AMP_synthase_SUA5"/>
</dbReference>
<dbReference type="EC" id="2.7.7.87" evidence="3"/>
<keyword evidence="14" id="KW-1185">Reference proteome</keyword>
<evidence type="ECO:0000256" key="9">
    <source>
        <dbReference type="ARBA" id="ARBA00022840"/>
    </source>
</evidence>
<sequence>MDFLEDVDQCLAVLNAGGLIVYPTDTIWGIGCDATNAAAVARIYALKQRAESKSMIVLVGEVKDVLKYTAGVDLRLFDYLKTVSKPTTVVYGGAIGLAPNLLAEDGSVGIRIVNEPFCRHLVKRFRKPLVSTSANISGRPAPGSFEEIAPEVLAGVDYVVKYRREDREKKVPSAVVRWGRDGKVEVLRP</sequence>
<dbReference type="GO" id="GO:0008033">
    <property type="term" value="P:tRNA processing"/>
    <property type="evidence" value="ECO:0007669"/>
    <property type="project" value="UniProtKB-KW"/>
</dbReference>
<keyword evidence="5" id="KW-0808">Transferase</keyword>
<keyword evidence="9" id="KW-0067">ATP-binding</keyword>
<dbReference type="GO" id="GO:0000049">
    <property type="term" value="F:tRNA binding"/>
    <property type="evidence" value="ECO:0007669"/>
    <property type="project" value="TreeGrafter"/>
</dbReference>
<evidence type="ECO:0000256" key="2">
    <source>
        <dbReference type="ARBA" id="ARBA00007663"/>
    </source>
</evidence>
<dbReference type="PANTHER" id="PTHR17490">
    <property type="entry name" value="SUA5"/>
    <property type="match status" value="1"/>
</dbReference>
<dbReference type="GO" id="GO:0005524">
    <property type="term" value="F:ATP binding"/>
    <property type="evidence" value="ECO:0007669"/>
    <property type="project" value="UniProtKB-KW"/>
</dbReference>
<evidence type="ECO:0000256" key="6">
    <source>
        <dbReference type="ARBA" id="ARBA00022694"/>
    </source>
</evidence>
<evidence type="ECO:0000256" key="10">
    <source>
        <dbReference type="ARBA" id="ARBA00029774"/>
    </source>
</evidence>
<gene>
    <name evidence="13" type="ORF">EDB95_1944</name>
</gene>
<feature type="domain" description="YrdC-like" evidence="12">
    <location>
        <begin position="4"/>
        <end position="189"/>
    </location>
</feature>
<evidence type="ECO:0000256" key="4">
    <source>
        <dbReference type="ARBA" id="ARBA00022490"/>
    </source>
</evidence>
<dbReference type="InterPro" id="IPR017945">
    <property type="entry name" value="DHBP_synth_RibB-like_a/b_dom"/>
</dbReference>
<dbReference type="Gene3D" id="3.90.870.10">
    <property type="entry name" value="DHBP synthase"/>
    <property type="match status" value="1"/>
</dbReference>
<keyword evidence="4" id="KW-0963">Cytoplasm</keyword>
<reference evidence="13 14" key="1">
    <citation type="submission" date="2019-03" db="EMBL/GenBank/DDBJ databases">
        <title>Genomic Encyclopedia of Type Strains, Phase IV (KMG-IV): sequencing the most valuable type-strain genomes for metagenomic binning, comparative biology and taxonomic classification.</title>
        <authorList>
            <person name="Goeker M."/>
        </authorList>
    </citation>
    <scope>NUCLEOTIDE SEQUENCE [LARGE SCALE GENOMIC DNA]</scope>
    <source>
        <strain evidence="13 14">DSM 100059</strain>
    </source>
</reference>
<dbReference type="PANTHER" id="PTHR17490:SF16">
    <property type="entry name" value="THREONYLCARBAMOYL-AMP SYNTHASE"/>
    <property type="match status" value="1"/>
</dbReference>
<evidence type="ECO:0000256" key="5">
    <source>
        <dbReference type="ARBA" id="ARBA00022679"/>
    </source>
</evidence>
<keyword evidence="7" id="KW-0548">Nucleotidyltransferase</keyword>
<dbReference type="OrthoDB" id="9814580at2"/>
<evidence type="ECO:0000259" key="12">
    <source>
        <dbReference type="PROSITE" id="PS51163"/>
    </source>
</evidence>
<evidence type="ECO:0000256" key="7">
    <source>
        <dbReference type="ARBA" id="ARBA00022695"/>
    </source>
</evidence>
<dbReference type="PROSITE" id="PS51163">
    <property type="entry name" value="YRDC"/>
    <property type="match status" value="1"/>
</dbReference>
<dbReference type="EMBL" id="SODV01000001">
    <property type="protein sequence ID" value="TDX00914.1"/>
    <property type="molecule type" value="Genomic_DNA"/>
</dbReference>
<organism evidence="13 14">
    <name type="scientific">Dinghuibacter silviterrae</name>
    <dbReference type="NCBI Taxonomy" id="1539049"/>
    <lineage>
        <taxon>Bacteria</taxon>
        <taxon>Pseudomonadati</taxon>
        <taxon>Bacteroidota</taxon>
        <taxon>Chitinophagia</taxon>
        <taxon>Chitinophagales</taxon>
        <taxon>Chitinophagaceae</taxon>
        <taxon>Dinghuibacter</taxon>
    </lineage>
</organism>
<name>A0A4R8DRR7_9BACT</name>
<keyword evidence="6" id="KW-0819">tRNA processing</keyword>
<dbReference type="SUPFAM" id="SSF55821">
    <property type="entry name" value="YrdC/RibB"/>
    <property type="match status" value="1"/>
</dbReference>
<proteinExistence type="inferred from homology"/>
<accession>A0A4R8DRR7</accession>
<dbReference type="InterPro" id="IPR006070">
    <property type="entry name" value="Sua5-like_dom"/>
</dbReference>
<comment type="subcellular location">
    <subcellularLocation>
        <location evidence="1">Cytoplasm</location>
    </subcellularLocation>
</comment>
<dbReference type="GO" id="GO:0003725">
    <property type="term" value="F:double-stranded RNA binding"/>
    <property type="evidence" value="ECO:0007669"/>
    <property type="project" value="InterPro"/>
</dbReference>
<dbReference type="RefSeq" id="WP_133993019.1">
    <property type="nucleotide sequence ID" value="NZ_SODV01000001.1"/>
</dbReference>
<evidence type="ECO:0000256" key="1">
    <source>
        <dbReference type="ARBA" id="ARBA00004496"/>
    </source>
</evidence>
<evidence type="ECO:0000313" key="14">
    <source>
        <dbReference type="Proteomes" id="UP000294498"/>
    </source>
</evidence>
<dbReference type="GO" id="GO:0061710">
    <property type="term" value="F:L-threonylcarbamoyladenylate synthase"/>
    <property type="evidence" value="ECO:0007669"/>
    <property type="project" value="UniProtKB-EC"/>
</dbReference>
<dbReference type="GO" id="GO:0006450">
    <property type="term" value="P:regulation of translational fidelity"/>
    <property type="evidence" value="ECO:0007669"/>
    <property type="project" value="TreeGrafter"/>
</dbReference>
<dbReference type="Pfam" id="PF01300">
    <property type="entry name" value="Sua5_yciO_yrdC"/>
    <property type="match status" value="1"/>
</dbReference>
<comment type="similarity">
    <text evidence="2">Belongs to the SUA5 family.</text>
</comment>
<evidence type="ECO:0000256" key="3">
    <source>
        <dbReference type="ARBA" id="ARBA00012584"/>
    </source>
</evidence>
<evidence type="ECO:0000256" key="8">
    <source>
        <dbReference type="ARBA" id="ARBA00022741"/>
    </source>
</evidence>
<protein>
    <recommendedName>
        <fullName evidence="10">L-threonylcarbamoyladenylate synthase</fullName>
        <ecNumber evidence="3">2.7.7.87</ecNumber>
    </recommendedName>
    <alternativeName>
        <fullName evidence="10">L-threonylcarbamoyladenylate synthase</fullName>
    </alternativeName>
</protein>
<keyword evidence="8" id="KW-0547">Nucleotide-binding</keyword>
<dbReference type="AlphaFoldDB" id="A0A4R8DRR7"/>
<evidence type="ECO:0000313" key="13">
    <source>
        <dbReference type="EMBL" id="TDX00914.1"/>
    </source>
</evidence>
<comment type="catalytic activity">
    <reaction evidence="11">
        <text>L-threonine + hydrogencarbonate + ATP = L-threonylcarbamoyladenylate + diphosphate + H2O</text>
        <dbReference type="Rhea" id="RHEA:36407"/>
        <dbReference type="ChEBI" id="CHEBI:15377"/>
        <dbReference type="ChEBI" id="CHEBI:17544"/>
        <dbReference type="ChEBI" id="CHEBI:30616"/>
        <dbReference type="ChEBI" id="CHEBI:33019"/>
        <dbReference type="ChEBI" id="CHEBI:57926"/>
        <dbReference type="ChEBI" id="CHEBI:73682"/>
        <dbReference type="EC" id="2.7.7.87"/>
    </reaction>
</comment>
<comment type="caution">
    <text evidence="13">The sequence shown here is derived from an EMBL/GenBank/DDBJ whole genome shotgun (WGS) entry which is preliminary data.</text>
</comment>